<comment type="similarity">
    <text evidence="5">Belongs to the DEAD box helicase family.</text>
</comment>
<feature type="region of interest" description="Disordered" evidence="6">
    <location>
        <begin position="52"/>
        <end position="131"/>
    </location>
</feature>
<dbReference type="InterPro" id="IPR027417">
    <property type="entry name" value="P-loop_NTPase"/>
</dbReference>
<comment type="domain">
    <text evidence="5">The Q motif is unique to and characteristic of the DEAD box family of RNA helicases and controls ATP binding and hydrolysis.</text>
</comment>
<dbReference type="GO" id="GO:0005524">
    <property type="term" value="F:ATP binding"/>
    <property type="evidence" value="ECO:0007669"/>
    <property type="project" value="UniProtKB-UniRule"/>
</dbReference>
<dbReference type="GO" id="GO:0016787">
    <property type="term" value="F:hydrolase activity"/>
    <property type="evidence" value="ECO:0007669"/>
    <property type="project" value="UniProtKB-KW"/>
</dbReference>
<keyword evidence="4 5" id="KW-0694">RNA-binding</keyword>
<reference evidence="9" key="1">
    <citation type="submission" date="2021-06" db="EMBL/GenBank/DDBJ databases">
        <authorList>
            <person name="Kallberg Y."/>
            <person name="Tangrot J."/>
            <person name="Rosling A."/>
        </authorList>
    </citation>
    <scope>NUCLEOTIDE SEQUENCE</scope>
    <source>
        <strain evidence="9">AZ414A</strain>
    </source>
</reference>
<evidence type="ECO:0000313" key="9">
    <source>
        <dbReference type="EMBL" id="CAG8576974.1"/>
    </source>
</evidence>
<dbReference type="OrthoDB" id="4726at2759"/>
<comment type="catalytic activity">
    <reaction evidence="5">
        <text>ATP + H2O = ADP + phosphate + H(+)</text>
        <dbReference type="Rhea" id="RHEA:13065"/>
        <dbReference type="ChEBI" id="CHEBI:15377"/>
        <dbReference type="ChEBI" id="CHEBI:15378"/>
        <dbReference type="ChEBI" id="CHEBI:30616"/>
        <dbReference type="ChEBI" id="CHEBI:43474"/>
        <dbReference type="ChEBI" id="CHEBI:456216"/>
        <dbReference type="EC" id="3.6.4.13"/>
    </reaction>
</comment>
<evidence type="ECO:0000256" key="6">
    <source>
        <dbReference type="SAM" id="MobiDB-lite"/>
    </source>
</evidence>
<comment type="function">
    <text evidence="5">RNA helicase.</text>
</comment>
<evidence type="ECO:0000256" key="5">
    <source>
        <dbReference type="RuleBase" id="RU365068"/>
    </source>
</evidence>
<dbReference type="PANTHER" id="PTHR24031">
    <property type="entry name" value="RNA HELICASE"/>
    <property type="match status" value="1"/>
</dbReference>
<dbReference type="Pfam" id="PF00270">
    <property type="entry name" value="DEAD"/>
    <property type="match status" value="1"/>
</dbReference>
<feature type="domain" description="Helicase ATP-binding" evidence="7">
    <location>
        <begin position="133"/>
        <end position="306"/>
    </location>
</feature>
<dbReference type="EMBL" id="CAJVPK010001218">
    <property type="protein sequence ID" value="CAG8576974.1"/>
    <property type="molecule type" value="Genomic_DNA"/>
</dbReference>
<feature type="compositionally biased region" description="Polar residues" evidence="6">
    <location>
        <begin position="121"/>
        <end position="131"/>
    </location>
</feature>
<feature type="domain" description="Helicase C-terminal" evidence="8">
    <location>
        <begin position="331"/>
        <end position="475"/>
    </location>
</feature>
<keyword evidence="1 5" id="KW-0547">Nucleotide-binding</keyword>
<gene>
    <name evidence="9" type="ORF">DEBURN_LOCUS8375</name>
</gene>
<dbReference type="InterPro" id="IPR011545">
    <property type="entry name" value="DEAD/DEAH_box_helicase_dom"/>
</dbReference>
<proteinExistence type="inferred from homology"/>
<dbReference type="AlphaFoldDB" id="A0A9N9G4K9"/>
<organism evidence="9 10">
    <name type="scientific">Diversispora eburnea</name>
    <dbReference type="NCBI Taxonomy" id="1213867"/>
    <lineage>
        <taxon>Eukaryota</taxon>
        <taxon>Fungi</taxon>
        <taxon>Fungi incertae sedis</taxon>
        <taxon>Mucoromycota</taxon>
        <taxon>Glomeromycotina</taxon>
        <taxon>Glomeromycetes</taxon>
        <taxon>Diversisporales</taxon>
        <taxon>Diversisporaceae</taxon>
        <taxon>Diversispora</taxon>
    </lineage>
</organism>
<dbReference type="GO" id="GO:0003723">
    <property type="term" value="F:RNA binding"/>
    <property type="evidence" value="ECO:0007669"/>
    <property type="project" value="UniProtKB-UniRule"/>
</dbReference>
<evidence type="ECO:0000313" key="10">
    <source>
        <dbReference type="Proteomes" id="UP000789706"/>
    </source>
</evidence>
<dbReference type="InterPro" id="IPR001650">
    <property type="entry name" value="Helicase_C-like"/>
</dbReference>
<dbReference type="Proteomes" id="UP000789706">
    <property type="component" value="Unassembled WGS sequence"/>
</dbReference>
<keyword evidence="10" id="KW-1185">Reference proteome</keyword>
<accession>A0A9N9G4K9</accession>
<dbReference type="GO" id="GO:0003724">
    <property type="term" value="F:RNA helicase activity"/>
    <property type="evidence" value="ECO:0007669"/>
    <property type="project" value="UniProtKB-EC"/>
</dbReference>
<evidence type="ECO:0000256" key="1">
    <source>
        <dbReference type="ARBA" id="ARBA00022741"/>
    </source>
</evidence>
<evidence type="ECO:0000259" key="8">
    <source>
        <dbReference type="PROSITE" id="PS51194"/>
    </source>
</evidence>
<name>A0A9N9G4K9_9GLOM</name>
<dbReference type="Gene3D" id="3.40.50.300">
    <property type="entry name" value="P-loop containing nucleotide triphosphate hydrolases"/>
    <property type="match status" value="2"/>
</dbReference>
<dbReference type="EC" id="3.6.4.13" evidence="5"/>
<dbReference type="PROSITE" id="PS51194">
    <property type="entry name" value="HELICASE_CTER"/>
    <property type="match status" value="1"/>
</dbReference>
<protein>
    <recommendedName>
        <fullName evidence="5">ATP-dependent RNA helicase</fullName>
        <ecNumber evidence="5">3.6.4.13</ecNumber>
    </recommendedName>
</protein>
<evidence type="ECO:0000256" key="2">
    <source>
        <dbReference type="ARBA" id="ARBA00022801"/>
    </source>
</evidence>
<sequence length="475" mass="54062">MRTNLKQITEAITALQIYHNENIKSKSVEINNNKNVGGNDGGQQKLTNEKIFPIQKPGGINKSGTNKPGTNKPGINKPGINKSGVNKSGGNKPGTNKPGVRLQNSRNNSKDRQERRLFGRHNNQPTPIQQRSLPALLTHRDAVIQIPRSEERTLTYVIALLQQLDPRDSSCQVIILVHNKDLCYAIRDLIVVVGKYMKVSWSVCVGGYPVRLDVENLKNMGHQIILGTPGRLIDLMIDRKSFDISHLKMVVVEDSCIMFNSTFRSQALDIIHRSPNRTQKILMTTATTFTLADVKNKLTKNALIVVNDIHMSDGLQLYYKLVEREEEKLNALCELFKVLEYEKSIIFCDNADRVEWLADKLATLFENINMFTAHSMTKQSERHNIIKSFWKENQAVMVTTDSFAAVLSFQPVKYTIHFDLPYKKEDYHDRICCCGGYGSHGVVINLLVRRNLYDLGTLERYYKIQSQELPDEFKI</sequence>
<evidence type="ECO:0000256" key="3">
    <source>
        <dbReference type="ARBA" id="ARBA00022840"/>
    </source>
</evidence>
<dbReference type="SUPFAM" id="SSF52540">
    <property type="entry name" value="P-loop containing nucleoside triphosphate hydrolases"/>
    <property type="match status" value="1"/>
</dbReference>
<feature type="compositionally biased region" description="Basic and acidic residues" evidence="6">
    <location>
        <begin position="108"/>
        <end position="117"/>
    </location>
</feature>
<dbReference type="InterPro" id="IPR014001">
    <property type="entry name" value="Helicase_ATP-bd"/>
</dbReference>
<dbReference type="PROSITE" id="PS51192">
    <property type="entry name" value="HELICASE_ATP_BIND_1"/>
    <property type="match status" value="1"/>
</dbReference>
<comment type="caution">
    <text evidence="9">The sequence shown here is derived from an EMBL/GenBank/DDBJ whole genome shotgun (WGS) entry which is preliminary data.</text>
</comment>
<dbReference type="SMART" id="SM00487">
    <property type="entry name" value="DEXDc"/>
    <property type="match status" value="1"/>
</dbReference>
<keyword evidence="3 5" id="KW-0067">ATP-binding</keyword>
<dbReference type="Pfam" id="PF00271">
    <property type="entry name" value="Helicase_C"/>
    <property type="match status" value="1"/>
</dbReference>
<evidence type="ECO:0000256" key="4">
    <source>
        <dbReference type="ARBA" id="ARBA00022884"/>
    </source>
</evidence>
<evidence type="ECO:0000259" key="7">
    <source>
        <dbReference type="PROSITE" id="PS51192"/>
    </source>
</evidence>
<keyword evidence="2 5" id="KW-0378">Hydrolase</keyword>
<keyword evidence="5" id="KW-0347">Helicase</keyword>